<comment type="caution">
    <text evidence="1">The sequence shown here is derived from an EMBL/GenBank/DDBJ whole genome shotgun (WGS) entry which is preliminary data.</text>
</comment>
<accession>A0AAV4G0I2</accession>
<evidence type="ECO:0000313" key="1">
    <source>
        <dbReference type="EMBL" id="GFR78510.1"/>
    </source>
</evidence>
<name>A0AAV4G0I2_9GAST</name>
<gene>
    <name evidence="1" type="ORF">ElyMa_005851200</name>
</gene>
<sequence length="119" mass="13651">MNLHKMDGVHPSFHRPGPFHPWLPRLRHRFLQQVANSIFPCSLFYRTLLYTKDKKGDVHSFIRGWQQTAPGRVGYTLICDGYWWEAGEVLLFLSPTLATDGMRAKGEIIESFGAAFASR</sequence>
<dbReference type="EMBL" id="BMAT01011756">
    <property type="protein sequence ID" value="GFR78510.1"/>
    <property type="molecule type" value="Genomic_DNA"/>
</dbReference>
<dbReference type="Proteomes" id="UP000762676">
    <property type="component" value="Unassembled WGS sequence"/>
</dbReference>
<dbReference type="AlphaFoldDB" id="A0AAV4G0I2"/>
<proteinExistence type="predicted"/>
<protein>
    <recommendedName>
        <fullName evidence="3">Amine oxidase domain-containing protein</fullName>
    </recommendedName>
</protein>
<keyword evidence="2" id="KW-1185">Reference proteome</keyword>
<evidence type="ECO:0008006" key="3">
    <source>
        <dbReference type="Google" id="ProtNLM"/>
    </source>
</evidence>
<reference evidence="1 2" key="1">
    <citation type="journal article" date="2021" name="Elife">
        <title>Chloroplast acquisition without the gene transfer in kleptoplastic sea slugs, Plakobranchus ocellatus.</title>
        <authorList>
            <person name="Maeda T."/>
            <person name="Takahashi S."/>
            <person name="Yoshida T."/>
            <person name="Shimamura S."/>
            <person name="Takaki Y."/>
            <person name="Nagai Y."/>
            <person name="Toyoda A."/>
            <person name="Suzuki Y."/>
            <person name="Arimoto A."/>
            <person name="Ishii H."/>
            <person name="Satoh N."/>
            <person name="Nishiyama T."/>
            <person name="Hasebe M."/>
            <person name="Maruyama T."/>
            <person name="Minagawa J."/>
            <person name="Obokata J."/>
            <person name="Shigenobu S."/>
        </authorList>
    </citation>
    <scope>NUCLEOTIDE SEQUENCE [LARGE SCALE GENOMIC DNA]</scope>
</reference>
<organism evidence="1 2">
    <name type="scientific">Elysia marginata</name>
    <dbReference type="NCBI Taxonomy" id="1093978"/>
    <lineage>
        <taxon>Eukaryota</taxon>
        <taxon>Metazoa</taxon>
        <taxon>Spiralia</taxon>
        <taxon>Lophotrochozoa</taxon>
        <taxon>Mollusca</taxon>
        <taxon>Gastropoda</taxon>
        <taxon>Heterobranchia</taxon>
        <taxon>Euthyneura</taxon>
        <taxon>Panpulmonata</taxon>
        <taxon>Sacoglossa</taxon>
        <taxon>Placobranchoidea</taxon>
        <taxon>Plakobranchidae</taxon>
        <taxon>Elysia</taxon>
    </lineage>
</organism>
<evidence type="ECO:0000313" key="2">
    <source>
        <dbReference type="Proteomes" id="UP000762676"/>
    </source>
</evidence>